<dbReference type="NCBIfam" id="NF004784">
    <property type="entry name" value="PRK06131.1"/>
    <property type="match status" value="1"/>
</dbReference>
<dbReference type="GO" id="GO:0051537">
    <property type="term" value="F:2 iron, 2 sulfur cluster binding"/>
    <property type="evidence" value="ECO:0007669"/>
    <property type="project" value="UniProtKB-KW"/>
</dbReference>
<name>A0A5S9QHL7_MYCVN</name>
<comment type="similarity">
    <text evidence="1">Belongs to the IlvD/Edd family.</text>
</comment>
<evidence type="ECO:0000259" key="9">
    <source>
        <dbReference type="Pfam" id="PF24877"/>
    </source>
</evidence>
<keyword evidence="11" id="KW-1185">Reference proteome</keyword>
<gene>
    <name evidence="10" type="primary">araC</name>
    <name evidence="10" type="ORF">AELLOGFF_04010</name>
</gene>
<keyword evidence="7" id="KW-0028">Amino-acid biosynthesis</keyword>
<protein>
    <submittedName>
        <fullName evidence="10">L-arabonate dehydratase</fullName>
        <ecNumber evidence="10">4.2.1.25</ecNumber>
    </submittedName>
</protein>
<keyword evidence="5" id="KW-0411">Iron-sulfur</keyword>
<dbReference type="FunFam" id="3.50.30.80:FF:000001">
    <property type="entry name" value="Dihydroxy-acid dehydratase"/>
    <property type="match status" value="1"/>
</dbReference>
<keyword evidence="2" id="KW-0001">2Fe-2S</keyword>
<dbReference type="SUPFAM" id="SSF52016">
    <property type="entry name" value="LeuD/IlvD-like"/>
    <property type="match status" value="1"/>
</dbReference>
<keyword evidence="4" id="KW-0408">Iron</keyword>
<dbReference type="InterPro" id="IPR037237">
    <property type="entry name" value="IlvD/EDD_N"/>
</dbReference>
<dbReference type="InterPro" id="IPR000581">
    <property type="entry name" value="ILV_EDD_N"/>
</dbReference>
<evidence type="ECO:0000259" key="8">
    <source>
        <dbReference type="Pfam" id="PF00920"/>
    </source>
</evidence>
<dbReference type="InterPro" id="IPR020558">
    <property type="entry name" value="DiOHA_6PGluconate_deHydtase_CS"/>
</dbReference>
<dbReference type="EMBL" id="CACSIP010000015">
    <property type="protein sequence ID" value="CAA0117633.1"/>
    <property type="molecule type" value="Genomic_DNA"/>
</dbReference>
<dbReference type="PANTHER" id="PTHR43183:SF2">
    <property type="entry name" value="DIHYDROXY-ACID DEHYDRATASE"/>
    <property type="match status" value="1"/>
</dbReference>
<evidence type="ECO:0000256" key="5">
    <source>
        <dbReference type="ARBA" id="ARBA00023014"/>
    </source>
</evidence>
<feature type="domain" description="Dihydroxy-acid/6-phosphogluconate dehydratase N-terminal" evidence="8">
    <location>
        <begin position="50"/>
        <end position="361"/>
    </location>
</feature>
<reference evidence="10 11" key="1">
    <citation type="submission" date="2019-11" db="EMBL/GenBank/DDBJ databases">
        <authorList>
            <person name="Holert J."/>
        </authorList>
    </citation>
    <scope>NUCLEOTIDE SEQUENCE [LARGE SCALE GENOMIC DNA]</scope>
    <source>
        <strain evidence="10">BC8_1</strain>
    </source>
</reference>
<evidence type="ECO:0000256" key="1">
    <source>
        <dbReference type="ARBA" id="ARBA00006486"/>
    </source>
</evidence>
<dbReference type="GO" id="GO:0009082">
    <property type="term" value="P:branched-chain amino acid biosynthetic process"/>
    <property type="evidence" value="ECO:0007669"/>
    <property type="project" value="UniProtKB-KW"/>
</dbReference>
<evidence type="ECO:0000256" key="7">
    <source>
        <dbReference type="ARBA" id="ARBA00023304"/>
    </source>
</evidence>
<evidence type="ECO:0000256" key="3">
    <source>
        <dbReference type="ARBA" id="ARBA00022723"/>
    </source>
</evidence>
<dbReference type="PROSITE" id="PS00886">
    <property type="entry name" value="ILVD_EDD_1"/>
    <property type="match status" value="1"/>
</dbReference>
<dbReference type="InterPro" id="IPR052352">
    <property type="entry name" value="Sugar_Degrad_Dehydratases"/>
</dbReference>
<dbReference type="SUPFAM" id="SSF143975">
    <property type="entry name" value="IlvD/EDD N-terminal domain-like"/>
    <property type="match status" value="1"/>
</dbReference>
<dbReference type="Gene3D" id="3.50.30.80">
    <property type="entry name" value="IlvD/EDD C-terminal domain-like"/>
    <property type="match status" value="1"/>
</dbReference>
<proteinExistence type="inferred from homology"/>
<evidence type="ECO:0000256" key="6">
    <source>
        <dbReference type="ARBA" id="ARBA00023239"/>
    </source>
</evidence>
<dbReference type="GO" id="GO:0046872">
    <property type="term" value="F:metal ion binding"/>
    <property type="evidence" value="ECO:0007669"/>
    <property type="project" value="UniProtKB-KW"/>
</dbReference>
<accession>A0A5S9QHL7</accession>
<feature type="domain" description="Dihydroxy-acid/6-phosphogluconate dehydratase C-terminal" evidence="9">
    <location>
        <begin position="372"/>
        <end position="566"/>
    </location>
</feature>
<dbReference type="Proteomes" id="UP000430146">
    <property type="component" value="Unassembled WGS sequence"/>
</dbReference>
<dbReference type="InterPro" id="IPR042096">
    <property type="entry name" value="Dihydro-acid_dehy_C"/>
</dbReference>
<dbReference type="Pfam" id="PF24877">
    <property type="entry name" value="ILV_EDD_C"/>
    <property type="match status" value="1"/>
</dbReference>
<dbReference type="RefSeq" id="WP_234897426.1">
    <property type="nucleotide sequence ID" value="NZ_CACSIP010000015.1"/>
</dbReference>
<dbReference type="InterPro" id="IPR056740">
    <property type="entry name" value="ILV_EDD_C"/>
</dbReference>
<sequence length="593" mass="62277">MTAREQQKPVQAPPPGLRSAKWFAGKDVPGFVHRSAMRASGFSRMAFEGRPIVGICNSWSEVVNCNMHFRGLADSVRRGVLAAGGFPLEFPTISLGEQLMKPTTMLFRNLMAMDVEESIRAYPFDSVVLLGGCDKTVPAQLMGAASADVPAIVLTGGPAAPAVFAGKQLGVGTDLWEYIDDVRAGRMSMVDYERLEAAAGPSRGHCPEMGTASTMATLVEGLGMTLPGTAAIPAMDSRRMQAAEECGARAVGLALEGLRPSDVLTTEAFDNAITLMLAVGGSTNAIVHLLAIAGRVGVPLSLDRFHEISARTPLVVNVRPAGQHLVEQVFHAGGIPAVMRSIESLLHVDARTVTGKTVSENLPAGAAADTSIIAPLSSPFQPAQGLAVVRGNLAPLGAVIKCSAATPELLVHRGPAVVFENMKDLLARFDDPDLEVTPDSVLVLRSAGPRGAPGMPEWGQLPIPTKLLKTGVTDMVRISDARMSGTAYGTCVLHVSPESAAGGPLGLVRDGDVIALDAFAGKLDVLVSEAELEARRAAPAPPALNRPVRGYAALYVDRVLQAHQGCDFDFLAGRSQNPADEPDAVFDGWVGGW</sequence>
<keyword evidence="6 10" id="KW-0456">Lyase</keyword>
<evidence type="ECO:0000313" key="11">
    <source>
        <dbReference type="Proteomes" id="UP000430146"/>
    </source>
</evidence>
<dbReference type="AlphaFoldDB" id="A0A5S9QHL7"/>
<keyword evidence="7" id="KW-0100">Branched-chain amino acid biosynthesis</keyword>
<organism evidence="10 11">
    <name type="scientific">Mycolicibacterium vanbaalenii</name>
    <name type="common">Mycobacterium vanbaalenii</name>
    <dbReference type="NCBI Taxonomy" id="110539"/>
    <lineage>
        <taxon>Bacteria</taxon>
        <taxon>Bacillati</taxon>
        <taxon>Actinomycetota</taxon>
        <taxon>Actinomycetes</taxon>
        <taxon>Mycobacteriales</taxon>
        <taxon>Mycobacteriaceae</taxon>
        <taxon>Mycolicibacterium</taxon>
    </lineage>
</organism>
<dbReference type="Pfam" id="PF00920">
    <property type="entry name" value="ILVD_EDD_N"/>
    <property type="match status" value="1"/>
</dbReference>
<evidence type="ECO:0000256" key="4">
    <source>
        <dbReference type="ARBA" id="ARBA00023004"/>
    </source>
</evidence>
<dbReference type="EC" id="4.2.1.25" evidence="10"/>
<evidence type="ECO:0000313" key="10">
    <source>
        <dbReference type="EMBL" id="CAA0117633.1"/>
    </source>
</evidence>
<evidence type="ECO:0000256" key="2">
    <source>
        <dbReference type="ARBA" id="ARBA00022714"/>
    </source>
</evidence>
<keyword evidence="3" id="KW-0479">Metal-binding</keyword>
<dbReference type="PANTHER" id="PTHR43183">
    <property type="entry name" value="HYPOTHETICAL DIHYDROXYACID DEHYDRATASE (EUROFUNG)-RELATED"/>
    <property type="match status" value="1"/>
</dbReference>
<dbReference type="GO" id="GO:0050020">
    <property type="term" value="F:L-arabinonate dehydratase activity"/>
    <property type="evidence" value="ECO:0007669"/>
    <property type="project" value="UniProtKB-EC"/>
</dbReference>